<evidence type="ECO:0008006" key="6">
    <source>
        <dbReference type="Google" id="ProtNLM"/>
    </source>
</evidence>
<gene>
    <name evidence="3" type="ORF">F2Z09_12690</name>
    <name evidence="2" type="ORF">F2Z22_14210</name>
</gene>
<evidence type="ECO:0000256" key="1">
    <source>
        <dbReference type="SAM" id="SignalP"/>
    </source>
</evidence>
<dbReference type="GeneID" id="92987115"/>
<sequence length="501" mass="56905">MKKFKLFSGICLVLLGFCTSETMADNHSLEKDGNKKKPEMYMHFIMDGQSLSTGHQSYPTLSTENVPGNYMISNQVWINYGNLHRKQLNPLVGNIAIPFRQGKDVMSRSAGTFAESPLVGAVNYVRLKKPKMDKIIATSVGFSGASVEELSKESETRTHYKDFETAVSLASQITEIQGDFVQCPVIFWMQGEFNYGTANPEKGLKKNEPNTLDRQEYKKLIINLKNNMQNEVVEKYDQKQKPVWITYQTGAQYMRDTLAISMAQLEASNEYKDIICAGPIYPMTDRGGHLDANGYRWFGEMLGKVYYQTQIKGKNFKPLQPKEILLDRATGKIQIRFHVPVPPLALDVNTLPKIRDYGFEVYQDKARSGNRINITKVELNGKDKVVLTCDKPLEGDVLIMYAGSGSCIENQPQGLNHLQGHGNLRDSDSSKGFYKYIDLDGKNADGAYIYPREKFESRLRPDYEPKDDSGNIIYNQNYPLYNFCIGFYYKLTSGKNKLRIL</sequence>
<dbReference type="EMBL" id="VWAG01000022">
    <property type="protein sequence ID" value="KAA5256068.1"/>
    <property type="molecule type" value="Genomic_DNA"/>
</dbReference>
<organism evidence="2 4">
    <name type="scientific">Bacteroides finegoldii</name>
    <dbReference type="NCBI Taxonomy" id="338188"/>
    <lineage>
        <taxon>Bacteria</taxon>
        <taxon>Pseudomonadati</taxon>
        <taxon>Bacteroidota</taxon>
        <taxon>Bacteroidia</taxon>
        <taxon>Bacteroidales</taxon>
        <taxon>Bacteroidaceae</taxon>
        <taxon>Bacteroides</taxon>
    </lineage>
</organism>
<dbReference type="SUPFAM" id="SSF52266">
    <property type="entry name" value="SGNH hydrolase"/>
    <property type="match status" value="1"/>
</dbReference>
<evidence type="ECO:0000313" key="5">
    <source>
        <dbReference type="Proteomes" id="UP000440198"/>
    </source>
</evidence>
<evidence type="ECO:0000313" key="3">
    <source>
        <dbReference type="EMBL" id="KAA5256068.1"/>
    </source>
</evidence>
<evidence type="ECO:0000313" key="4">
    <source>
        <dbReference type="Proteomes" id="UP000421791"/>
    </source>
</evidence>
<dbReference type="InterPro" id="IPR036514">
    <property type="entry name" value="SGNH_hydro_sf"/>
</dbReference>
<proteinExistence type="predicted"/>
<protein>
    <recommendedName>
        <fullName evidence="6">Sialate O-acetylesterase domain-containing protein</fullName>
    </recommendedName>
</protein>
<dbReference type="Gene3D" id="3.40.50.1110">
    <property type="entry name" value="SGNH hydrolase"/>
    <property type="match status" value="1"/>
</dbReference>
<keyword evidence="5" id="KW-1185">Reference proteome</keyword>
<keyword evidence="1" id="KW-0732">Signal</keyword>
<feature type="chain" id="PRO_5044658404" description="Sialate O-acetylesterase domain-containing protein" evidence="1">
    <location>
        <begin position="25"/>
        <end position="501"/>
    </location>
</feature>
<dbReference type="Proteomes" id="UP000421791">
    <property type="component" value="Unassembled WGS sequence"/>
</dbReference>
<accession>A0A7J4YM56</accession>
<dbReference type="GO" id="GO:0016788">
    <property type="term" value="F:hydrolase activity, acting on ester bonds"/>
    <property type="evidence" value="ECO:0007669"/>
    <property type="project" value="UniProtKB-ARBA"/>
</dbReference>
<reference evidence="4 5" key="1">
    <citation type="journal article" date="2019" name="Nat. Med.">
        <title>A library of human gut bacterial isolates paired with longitudinal multiomics data enables mechanistic microbiome research.</title>
        <authorList>
            <person name="Poyet M."/>
            <person name="Groussin M."/>
            <person name="Gibbons S.M."/>
            <person name="Avila-Pacheco J."/>
            <person name="Jiang X."/>
            <person name="Kearney S.M."/>
            <person name="Perrotta A.R."/>
            <person name="Berdy B."/>
            <person name="Zhao S."/>
            <person name="Lieberman T.D."/>
            <person name="Swanson P.K."/>
            <person name="Smith M."/>
            <person name="Roesemann S."/>
            <person name="Alexander J.E."/>
            <person name="Rich S.A."/>
            <person name="Livny J."/>
            <person name="Vlamakis H."/>
            <person name="Clish C."/>
            <person name="Bullock K."/>
            <person name="Deik A."/>
            <person name="Scott J."/>
            <person name="Pierce K.A."/>
            <person name="Xavier R.J."/>
            <person name="Alm E.J."/>
        </authorList>
    </citation>
    <scope>NUCLEOTIDE SEQUENCE [LARGE SCALE GENOMIC DNA]</scope>
    <source>
        <strain evidence="3 5">BIOML-A2</strain>
        <strain evidence="2 4">BIOML-A6</strain>
    </source>
</reference>
<comment type="caution">
    <text evidence="2">The sequence shown here is derived from an EMBL/GenBank/DDBJ whole genome shotgun (WGS) entry which is preliminary data.</text>
</comment>
<evidence type="ECO:0000313" key="2">
    <source>
        <dbReference type="EMBL" id="KAA5229320.1"/>
    </source>
</evidence>
<dbReference type="Proteomes" id="UP000440198">
    <property type="component" value="Unassembled WGS sequence"/>
</dbReference>
<dbReference type="RefSeq" id="WP_007757153.1">
    <property type="nucleotide sequence ID" value="NZ_JADOZO010000496.1"/>
</dbReference>
<name>A0A7J4YM56_9BACE</name>
<dbReference type="EMBL" id="VWAK01000025">
    <property type="protein sequence ID" value="KAA5229320.1"/>
    <property type="molecule type" value="Genomic_DNA"/>
</dbReference>
<dbReference type="AlphaFoldDB" id="A0A7J4YM56"/>
<feature type="signal peptide" evidence="1">
    <location>
        <begin position="1"/>
        <end position="24"/>
    </location>
</feature>